<dbReference type="OrthoDB" id="6043197at2759"/>
<dbReference type="Proteomes" id="UP000242188">
    <property type="component" value="Unassembled WGS sequence"/>
</dbReference>
<organism evidence="2 3">
    <name type="scientific">Mizuhopecten yessoensis</name>
    <name type="common">Japanese scallop</name>
    <name type="synonym">Patinopecten yessoensis</name>
    <dbReference type="NCBI Taxonomy" id="6573"/>
    <lineage>
        <taxon>Eukaryota</taxon>
        <taxon>Metazoa</taxon>
        <taxon>Spiralia</taxon>
        <taxon>Lophotrochozoa</taxon>
        <taxon>Mollusca</taxon>
        <taxon>Bivalvia</taxon>
        <taxon>Autobranchia</taxon>
        <taxon>Pteriomorphia</taxon>
        <taxon>Pectinida</taxon>
        <taxon>Pectinoidea</taxon>
        <taxon>Pectinidae</taxon>
        <taxon>Mizuhopecten</taxon>
    </lineage>
</organism>
<keyword evidence="1" id="KW-0732">Signal</keyword>
<evidence type="ECO:0000256" key="1">
    <source>
        <dbReference type="SAM" id="SignalP"/>
    </source>
</evidence>
<dbReference type="EMBL" id="NEDP02004093">
    <property type="protein sequence ID" value="OWF46770.1"/>
    <property type="molecule type" value="Genomic_DNA"/>
</dbReference>
<reference evidence="2 3" key="1">
    <citation type="journal article" date="2017" name="Nat. Ecol. Evol.">
        <title>Scallop genome provides insights into evolution of bilaterian karyotype and development.</title>
        <authorList>
            <person name="Wang S."/>
            <person name="Zhang J."/>
            <person name="Jiao W."/>
            <person name="Li J."/>
            <person name="Xun X."/>
            <person name="Sun Y."/>
            <person name="Guo X."/>
            <person name="Huan P."/>
            <person name="Dong B."/>
            <person name="Zhang L."/>
            <person name="Hu X."/>
            <person name="Sun X."/>
            <person name="Wang J."/>
            <person name="Zhao C."/>
            <person name="Wang Y."/>
            <person name="Wang D."/>
            <person name="Huang X."/>
            <person name="Wang R."/>
            <person name="Lv J."/>
            <person name="Li Y."/>
            <person name="Zhang Z."/>
            <person name="Liu B."/>
            <person name="Lu W."/>
            <person name="Hui Y."/>
            <person name="Liang J."/>
            <person name="Zhou Z."/>
            <person name="Hou R."/>
            <person name="Li X."/>
            <person name="Liu Y."/>
            <person name="Li H."/>
            <person name="Ning X."/>
            <person name="Lin Y."/>
            <person name="Zhao L."/>
            <person name="Xing Q."/>
            <person name="Dou J."/>
            <person name="Li Y."/>
            <person name="Mao J."/>
            <person name="Guo H."/>
            <person name="Dou H."/>
            <person name="Li T."/>
            <person name="Mu C."/>
            <person name="Jiang W."/>
            <person name="Fu Q."/>
            <person name="Fu X."/>
            <person name="Miao Y."/>
            <person name="Liu J."/>
            <person name="Yu Q."/>
            <person name="Li R."/>
            <person name="Liao H."/>
            <person name="Li X."/>
            <person name="Kong Y."/>
            <person name="Jiang Z."/>
            <person name="Chourrout D."/>
            <person name="Li R."/>
            <person name="Bao Z."/>
        </authorList>
    </citation>
    <scope>NUCLEOTIDE SEQUENCE [LARGE SCALE GENOMIC DNA]</scope>
    <source>
        <strain evidence="2 3">PY_sf001</strain>
    </source>
</reference>
<dbReference type="AlphaFoldDB" id="A0A210QDF6"/>
<feature type="chain" id="PRO_5012351985" evidence="1">
    <location>
        <begin position="20"/>
        <end position="285"/>
    </location>
</feature>
<protein>
    <submittedName>
        <fullName evidence="2">Uncharacterized protein</fullName>
    </submittedName>
</protein>
<feature type="signal peptide" evidence="1">
    <location>
        <begin position="1"/>
        <end position="19"/>
    </location>
</feature>
<accession>A0A210QDF6</accession>
<sequence>MKVTCWLCLLLAVVGETCADILAQLSTCKISSELRDRWVLSDSSRNKLRIRRRSVVFKEPGRVLRYKCLESKGNNTYLLRSRNIEYRKDGVVCLGFSPLKRPSAAEFKVVRLITASTFGHELMGPKLVNSGSNLTIDNTCTGVNQHIRFFIQRTVPGCRFAKGLRRTWLTTLRFGWNMTFTKSDFIMTLSNGSSISFRCEKRDKNFYLVRSMSLLPGGQDGVLCVDISPLPDDPFYNYQISRMNEGDGQTLETFLKFVPRGKVIYPYMDCEWVESPARPVFIYPT</sequence>
<proteinExistence type="predicted"/>
<evidence type="ECO:0000313" key="3">
    <source>
        <dbReference type="Proteomes" id="UP000242188"/>
    </source>
</evidence>
<evidence type="ECO:0000313" key="2">
    <source>
        <dbReference type="EMBL" id="OWF46770.1"/>
    </source>
</evidence>
<name>A0A210QDF6_MIZYE</name>
<keyword evidence="3" id="KW-1185">Reference proteome</keyword>
<comment type="caution">
    <text evidence="2">The sequence shown here is derived from an EMBL/GenBank/DDBJ whole genome shotgun (WGS) entry which is preliminary data.</text>
</comment>
<gene>
    <name evidence="2" type="ORF">KP79_PYT18882</name>
</gene>